<feature type="region of interest" description="Disordered" evidence="1">
    <location>
        <begin position="1"/>
        <end position="21"/>
    </location>
</feature>
<dbReference type="Gene3D" id="1.10.530.10">
    <property type="match status" value="1"/>
</dbReference>
<organism evidence="3 4">
    <name type="scientific">Rhizobium leguminosarum</name>
    <dbReference type="NCBI Taxonomy" id="384"/>
    <lineage>
        <taxon>Bacteria</taxon>
        <taxon>Pseudomonadati</taxon>
        <taxon>Pseudomonadota</taxon>
        <taxon>Alphaproteobacteria</taxon>
        <taxon>Hyphomicrobiales</taxon>
        <taxon>Rhizobiaceae</taxon>
        <taxon>Rhizobium/Agrobacterium group</taxon>
        <taxon>Rhizobium</taxon>
    </lineage>
</organism>
<gene>
    <name evidence="3" type="ORF">GR257_09170</name>
</gene>
<reference evidence="3 4" key="1">
    <citation type="submission" date="2019-12" db="EMBL/GenBank/DDBJ databases">
        <title>Rhizobium genotypes associated with high levels of biological nitrogen fixation by grain legumes in a temperate-maritime cropping system.</title>
        <authorList>
            <person name="Maluk M."/>
            <person name="Francesc Ferrando Molina F."/>
            <person name="Lopez Del Egido L."/>
            <person name="Lafos M."/>
            <person name="Langarica-Fuentes A."/>
            <person name="Gebre Yohannes G."/>
            <person name="Young M.W."/>
            <person name="Martin P."/>
            <person name="Gantlett R."/>
            <person name="Kenicer G."/>
            <person name="Hawes C."/>
            <person name="Begg G.S."/>
            <person name="Quilliam R.S."/>
            <person name="Squire G.R."/>
            <person name="Poole P.S."/>
            <person name="Young P.W."/>
            <person name="Iannetta P.M."/>
            <person name="James E.K."/>
        </authorList>
    </citation>
    <scope>NUCLEOTIDE SEQUENCE [LARGE SCALE GENOMIC DNA]</scope>
    <source>
        <strain evidence="3 4">JHI54</strain>
    </source>
</reference>
<dbReference type="NCBIfam" id="TIGR02594">
    <property type="entry name" value="TIGR02594 family protein"/>
    <property type="match status" value="1"/>
</dbReference>
<evidence type="ECO:0000256" key="1">
    <source>
        <dbReference type="SAM" id="MobiDB-lite"/>
    </source>
</evidence>
<proteinExistence type="predicted"/>
<evidence type="ECO:0000313" key="4">
    <source>
        <dbReference type="Proteomes" id="UP000471705"/>
    </source>
</evidence>
<dbReference type="InterPro" id="IPR013423">
    <property type="entry name" value="CHP02594"/>
</dbReference>
<dbReference type="RefSeq" id="WP_164046559.1">
    <property type="nucleotide sequence ID" value="NZ_WUFV01000004.1"/>
</dbReference>
<dbReference type="SUPFAM" id="SSF53955">
    <property type="entry name" value="Lysozyme-like"/>
    <property type="match status" value="1"/>
</dbReference>
<dbReference type="EMBL" id="WUFV01000004">
    <property type="protein sequence ID" value="NEK15027.1"/>
    <property type="molecule type" value="Genomic_DNA"/>
</dbReference>
<dbReference type="AlphaFoldDB" id="A0A7K3VDX6"/>
<dbReference type="InterPro" id="IPR007921">
    <property type="entry name" value="CHAP_dom"/>
</dbReference>
<evidence type="ECO:0000259" key="2">
    <source>
        <dbReference type="Pfam" id="PF05257"/>
    </source>
</evidence>
<name>A0A7K3VDX6_RHILE</name>
<dbReference type="Gene3D" id="3.90.1720.10">
    <property type="entry name" value="endopeptidase domain like (from Nostoc punctiforme)"/>
    <property type="match status" value="1"/>
</dbReference>
<accession>A0A7K3VDX6</accession>
<dbReference type="Pfam" id="PF05257">
    <property type="entry name" value="CHAP"/>
    <property type="match status" value="1"/>
</dbReference>
<evidence type="ECO:0000313" key="3">
    <source>
        <dbReference type="EMBL" id="NEK15027.1"/>
    </source>
</evidence>
<feature type="domain" description="Peptidase C51" evidence="2">
    <location>
        <begin position="325"/>
        <end position="409"/>
    </location>
</feature>
<dbReference type="InterPro" id="IPR023346">
    <property type="entry name" value="Lysozyme-like_dom_sf"/>
</dbReference>
<protein>
    <submittedName>
        <fullName evidence="3">TIGR02594 family protein</fullName>
    </submittedName>
</protein>
<dbReference type="Proteomes" id="UP000471705">
    <property type="component" value="Unassembled WGS sequence"/>
</dbReference>
<comment type="caution">
    <text evidence="3">The sequence shown here is derived from an EMBL/GenBank/DDBJ whole genome shotgun (WGS) entry which is preliminary data.</text>
</comment>
<sequence length="438" mass="46817">MQITTVSDTVPLRQRPDASSPAVEFPKNYPFSVRTTDSLVNVTAVDQVWSQVTVDRGGGKGPTGYIRTSFITTIPLPSADVSYEDFLRYCVSACLLYEVDVAYLMAVARVETGGSWNNAQSIIPASVMAAQATGPSGPFQFQTSTWKATIAQIDPKFAYKMQDITDPKAQALCAAHIANQGIEQHLHKFNGLPSPAQLYLYHFLGANDAQAVLSDPGRAVDLVLSPTVIQSNPSLLGQPGAAHTGNQLLDIVAMRLRAGYQANAGLFANPPAWWPLPQASTEATPWLNTALQEEQAGVTEAAGSSSNPRISQFLESVGFPPGRSDDTAWCAAFVSWCLKNCGDGTAAAAAKSVKNSSYAKSWLDLPMQLPEPRIGAIAVKKSHSRDVTGHAGFVAAINNDGSIVLLAGNQGGLNNNGLDKVCEITFDREEFLGFRWVG</sequence>